<evidence type="ECO:0000313" key="7">
    <source>
        <dbReference type="Proteomes" id="UP001239083"/>
    </source>
</evidence>
<proteinExistence type="predicted"/>
<dbReference type="Gene3D" id="1.10.10.60">
    <property type="entry name" value="Homeodomain-like"/>
    <property type="match status" value="1"/>
</dbReference>
<dbReference type="Proteomes" id="UP001239083">
    <property type="component" value="Unassembled WGS sequence"/>
</dbReference>
<dbReference type="Pfam" id="PF16925">
    <property type="entry name" value="TetR_C_13"/>
    <property type="match status" value="1"/>
</dbReference>
<dbReference type="PANTHER" id="PTHR47506:SF10">
    <property type="entry name" value="TRANSCRIPTIONAL REGULATORY PROTEIN"/>
    <property type="match status" value="1"/>
</dbReference>
<keyword evidence="2 4" id="KW-0238">DNA-binding</keyword>
<evidence type="ECO:0000256" key="3">
    <source>
        <dbReference type="ARBA" id="ARBA00023163"/>
    </source>
</evidence>
<name>A0ABU0RAA3_9MICO</name>
<dbReference type="PANTHER" id="PTHR47506">
    <property type="entry name" value="TRANSCRIPTIONAL REGULATORY PROTEIN"/>
    <property type="match status" value="1"/>
</dbReference>
<protein>
    <submittedName>
        <fullName evidence="6">AcrR family transcriptional regulator</fullName>
    </submittedName>
</protein>
<evidence type="ECO:0000256" key="4">
    <source>
        <dbReference type="PROSITE-ProRule" id="PRU00335"/>
    </source>
</evidence>
<dbReference type="SUPFAM" id="SSF46689">
    <property type="entry name" value="Homeodomain-like"/>
    <property type="match status" value="1"/>
</dbReference>
<dbReference type="InterPro" id="IPR001647">
    <property type="entry name" value="HTH_TetR"/>
</dbReference>
<reference evidence="6 7" key="1">
    <citation type="submission" date="2023-07" db="EMBL/GenBank/DDBJ databases">
        <title>Comparative genomics of wheat-associated soil bacteria to identify genetic determinants of phenazine resistance.</title>
        <authorList>
            <person name="Mouncey N."/>
        </authorList>
    </citation>
    <scope>NUCLEOTIDE SEQUENCE [LARGE SCALE GENOMIC DNA]</scope>
    <source>
        <strain evidence="6 7">V3I3</strain>
    </source>
</reference>
<dbReference type="SUPFAM" id="SSF48498">
    <property type="entry name" value="Tetracyclin repressor-like, C-terminal domain"/>
    <property type="match status" value="1"/>
</dbReference>
<dbReference type="Pfam" id="PF00440">
    <property type="entry name" value="TetR_N"/>
    <property type="match status" value="1"/>
</dbReference>
<accession>A0ABU0RAA3</accession>
<feature type="DNA-binding region" description="H-T-H motif" evidence="4">
    <location>
        <begin position="29"/>
        <end position="48"/>
    </location>
</feature>
<dbReference type="RefSeq" id="WP_307042721.1">
    <property type="nucleotide sequence ID" value="NZ_JAUSYY010000001.1"/>
</dbReference>
<dbReference type="EMBL" id="JAUSYY010000001">
    <property type="protein sequence ID" value="MDQ0895010.1"/>
    <property type="molecule type" value="Genomic_DNA"/>
</dbReference>
<sequence length="194" mass="20434">MARPRQFDDASLRTAALEDFWTRGFEGASIGDIASASGVGNGSIYAAYGSKLGLFIVVLEAYCRTRVDLVRTAMATEGPAGAAVRALLDAVIDDCATQPGRRGCLMLNSIAEFGERGAEVLELCRATTRDMAAEIELRLATGAGSGTREIRPVHVLGAEILLVAQGLIQASRLHAPADELRAIAGAYADRLALD</sequence>
<dbReference type="InterPro" id="IPR011075">
    <property type="entry name" value="TetR_C"/>
</dbReference>
<keyword evidence="7" id="KW-1185">Reference proteome</keyword>
<gene>
    <name evidence="6" type="ORF">QFZ26_002565</name>
</gene>
<dbReference type="PROSITE" id="PS50977">
    <property type="entry name" value="HTH_TETR_2"/>
    <property type="match status" value="1"/>
</dbReference>
<comment type="caution">
    <text evidence="6">The sequence shown here is derived from an EMBL/GenBank/DDBJ whole genome shotgun (WGS) entry which is preliminary data.</text>
</comment>
<keyword evidence="3" id="KW-0804">Transcription</keyword>
<keyword evidence="1" id="KW-0805">Transcription regulation</keyword>
<organism evidence="6 7">
    <name type="scientific">Agromyces ramosus</name>
    <dbReference type="NCBI Taxonomy" id="33879"/>
    <lineage>
        <taxon>Bacteria</taxon>
        <taxon>Bacillati</taxon>
        <taxon>Actinomycetota</taxon>
        <taxon>Actinomycetes</taxon>
        <taxon>Micrococcales</taxon>
        <taxon>Microbacteriaceae</taxon>
        <taxon>Agromyces</taxon>
    </lineage>
</organism>
<evidence type="ECO:0000313" key="6">
    <source>
        <dbReference type="EMBL" id="MDQ0895010.1"/>
    </source>
</evidence>
<feature type="domain" description="HTH tetR-type" evidence="5">
    <location>
        <begin position="6"/>
        <end position="66"/>
    </location>
</feature>
<evidence type="ECO:0000256" key="1">
    <source>
        <dbReference type="ARBA" id="ARBA00023015"/>
    </source>
</evidence>
<evidence type="ECO:0000256" key="2">
    <source>
        <dbReference type="ARBA" id="ARBA00023125"/>
    </source>
</evidence>
<dbReference type="InterPro" id="IPR036271">
    <property type="entry name" value="Tet_transcr_reg_TetR-rel_C_sf"/>
</dbReference>
<dbReference type="InterPro" id="IPR009057">
    <property type="entry name" value="Homeodomain-like_sf"/>
</dbReference>
<evidence type="ECO:0000259" key="5">
    <source>
        <dbReference type="PROSITE" id="PS50977"/>
    </source>
</evidence>
<dbReference type="Gene3D" id="1.10.357.10">
    <property type="entry name" value="Tetracycline Repressor, domain 2"/>
    <property type="match status" value="1"/>
</dbReference>